<evidence type="ECO:0000313" key="1">
    <source>
        <dbReference type="EMBL" id="VVO06628.1"/>
    </source>
</evidence>
<dbReference type="AlphaFoldDB" id="A0A5E6VPD7"/>
<name>A0A5E6VPD7_PSEFL</name>
<evidence type="ECO:0000313" key="2">
    <source>
        <dbReference type="Proteomes" id="UP000381093"/>
    </source>
</evidence>
<gene>
    <name evidence="1" type="ORF">PS710_03110</name>
</gene>
<dbReference type="EMBL" id="CABVHW010000009">
    <property type="protein sequence ID" value="VVO06628.1"/>
    <property type="molecule type" value="Genomic_DNA"/>
</dbReference>
<proteinExistence type="predicted"/>
<sequence>MTHPVLDLHSQINLKPGTLQAKRQLSDWDDLQQLVGEMLGVSGVDRKPA</sequence>
<protein>
    <submittedName>
        <fullName evidence="1">Uncharacterized protein</fullName>
    </submittedName>
</protein>
<dbReference type="Proteomes" id="UP000381093">
    <property type="component" value="Unassembled WGS sequence"/>
</dbReference>
<dbReference type="RefSeq" id="WP_161599998.1">
    <property type="nucleotide sequence ID" value="NZ_CABVHE010000043.1"/>
</dbReference>
<accession>A0A5E6VPD7</accession>
<reference evidence="1 2" key="1">
    <citation type="submission" date="2019-09" db="EMBL/GenBank/DDBJ databases">
        <authorList>
            <person name="Chandra G."/>
            <person name="Truman W A."/>
        </authorList>
    </citation>
    <scope>NUCLEOTIDE SEQUENCE [LARGE SCALE GENOMIC DNA]</scope>
    <source>
        <strain evidence="1">PS710</strain>
    </source>
</reference>
<organism evidence="1 2">
    <name type="scientific">Pseudomonas fluorescens</name>
    <dbReference type="NCBI Taxonomy" id="294"/>
    <lineage>
        <taxon>Bacteria</taxon>
        <taxon>Pseudomonadati</taxon>
        <taxon>Pseudomonadota</taxon>
        <taxon>Gammaproteobacteria</taxon>
        <taxon>Pseudomonadales</taxon>
        <taxon>Pseudomonadaceae</taxon>
        <taxon>Pseudomonas</taxon>
    </lineage>
</organism>